<protein>
    <submittedName>
        <fullName evidence="7">Precorrin-6y C5,15-methyltransferase (Decarboxylating) subunit CbiE</fullName>
    </submittedName>
</protein>
<dbReference type="InterPro" id="IPR035996">
    <property type="entry name" value="4pyrrol_Methylase_sf"/>
</dbReference>
<dbReference type="Pfam" id="PF01135">
    <property type="entry name" value="PCMT"/>
    <property type="match status" value="1"/>
</dbReference>
<organism evidence="7 8">
    <name type="scientific">Luteipulveratus flavus</name>
    <dbReference type="NCBI Taxonomy" id="3031728"/>
    <lineage>
        <taxon>Bacteria</taxon>
        <taxon>Bacillati</taxon>
        <taxon>Actinomycetota</taxon>
        <taxon>Actinomycetes</taxon>
        <taxon>Micrococcales</taxon>
        <taxon>Dermacoccaceae</taxon>
        <taxon>Luteipulveratus</taxon>
    </lineage>
</organism>
<dbReference type="Proteomes" id="UP001528912">
    <property type="component" value="Unassembled WGS sequence"/>
</dbReference>
<dbReference type="PANTHER" id="PTHR43182">
    <property type="entry name" value="COBALT-PRECORRIN-6B C(15)-METHYLTRANSFERASE (DECARBOXYLATING)"/>
    <property type="match status" value="1"/>
</dbReference>
<evidence type="ECO:0000256" key="4">
    <source>
        <dbReference type="ARBA" id="ARBA00022679"/>
    </source>
</evidence>
<accession>A0ABT6C814</accession>
<keyword evidence="5" id="KW-0949">S-adenosyl-L-methionine</keyword>
<evidence type="ECO:0000259" key="6">
    <source>
        <dbReference type="Pfam" id="PF00590"/>
    </source>
</evidence>
<feature type="domain" description="Tetrapyrrole methylase" evidence="6">
    <location>
        <begin position="3"/>
        <end position="188"/>
    </location>
</feature>
<dbReference type="InterPro" id="IPR000878">
    <property type="entry name" value="4pyrrol_Mease"/>
</dbReference>
<dbReference type="InterPro" id="IPR006365">
    <property type="entry name" value="Cbl_synth_CobL"/>
</dbReference>
<dbReference type="SUPFAM" id="SSF53335">
    <property type="entry name" value="S-adenosyl-L-methionine-dependent methyltransferases"/>
    <property type="match status" value="1"/>
</dbReference>
<evidence type="ECO:0000256" key="5">
    <source>
        <dbReference type="ARBA" id="ARBA00022691"/>
    </source>
</evidence>
<dbReference type="EMBL" id="JAROAV010000028">
    <property type="protein sequence ID" value="MDF8264432.1"/>
    <property type="molecule type" value="Genomic_DNA"/>
</dbReference>
<dbReference type="PIRSF" id="PIRSF036428">
    <property type="entry name" value="CobL"/>
    <property type="match status" value="1"/>
</dbReference>
<dbReference type="RefSeq" id="WP_275237704.1">
    <property type="nucleotide sequence ID" value="NZ_JARFJC010000017.1"/>
</dbReference>
<evidence type="ECO:0000256" key="1">
    <source>
        <dbReference type="ARBA" id="ARBA00004953"/>
    </source>
</evidence>
<sequence length="398" mass="41967">MSTVTVVGIGADGWGGLPRNSQDIVTAAEVVVGGQRHLDLVPEVPRQVRRTWPSPLRDGLAALLAQYDGRNLVALASGDPLLSGVGTTLVELLGAERVDIVPAVSSVALAHARMGWSYESTTIVSLVGRPVDRLARHLAPGRRLIVLSADETTPAAVAALLDEHGMGEAEVVAWSRLGAPDEWRERGSAAGWSAEVATLNLLCITCPADAPSYGLTPGLPDEAFEHDGQLTKRDVRATALARLEPRPGQLLWDVGAGAGSIAIEWMRAHPTCEAVAVEASPERAQRISRNATRLGQPQLRVVTGAAPDALTDLPTPDAIFIGGGAGRDGVLDACLAALEPGGRLVAHAVTIETETLLVAAQREHGGQLTRIWIESAEPLGSMSGWRPSRAVIQWSLQR</sequence>
<dbReference type="Gene3D" id="3.40.1010.10">
    <property type="entry name" value="Cobalt-precorrin-4 Transmethylase, Domain 1"/>
    <property type="match status" value="1"/>
</dbReference>
<evidence type="ECO:0000256" key="2">
    <source>
        <dbReference type="ARBA" id="ARBA00022573"/>
    </source>
</evidence>
<dbReference type="SUPFAM" id="SSF53790">
    <property type="entry name" value="Tetrapyrrole methylase"/>
    <property type="match status" value="1"/>
</dbReference>
<gene>
    <name evidence="7" type="primary">cbiE</name>
    <name evidence="7" type="ORF">P4R38_09270</name>
</gene>
<dbReference type="PANTHER" id="PTHR43182:SF1">
    <property type="entry name" value="COBALT-PRECORRIN-7 C(5)-METHYLTRANSFERASE"/>
    <property type="match status" value="1"/>
</dbReference>
<dbReference type="NCBIfam" id="TIGR02469">
    <property type="entry name" value="CbiT"/>
    <property type="match status" value="1"/>
</dbReference>
<dbReference type="InterPro" id="IPR050714">
    <property type="entry name" value="Cobalamin_biosynth_MTase"/>
</dbReference>
<evidence type="ECO:0000256" key="3">
    <source>
        <dbReference type="ARBA" id="ARBA00022603"/>
    </source>
</evidence>
<keyword evidence="8" id="KW-1185">Reference proteome</keyword>
<evidence type="ECO:0000313" key="8">
    <source>
        <dbReference type="Proteomes" id="UP001528912"/>
    </source>
</evidence>
<name>A0ABT6C814_9MICO</name>
<keyword evidence="3" id="KW-0489">Methyltransferase</keyword>
<evidence type="ECO:0000313" key="7">
    <source>
        <dbReference type="EMBL" id="MDF8264432.1"/>
    </source>
</evidence>
<dbReference type="InterPro" id="IPR029063">
    <property type="entry name" value="SAM-dependent_MTases_sf"/>
</dbReference>
<dbReference type="CDD" id="cd02440">
    <property type="entry name" value="AdoMet_MTases"/>
    <property type="match status" value="1"/>
</dbReference>
<dbReference type="NCBIfam" id="TIGR02467">
    <property type="entry name" value="CbiE"/>
    <property type="match status" value="1"/>
</dbReference>
<reference evidence="7 8" key="1">
    <citation type="submission" date="2023-03" db="EMBL/GenBank/DDBJ databases">
        <title>YIM 133296 draft genome.</title>
        <authorList>
            <person name="Xiong L."/>
        </authorList>
    </citation>
    <scope>NUCLEOTIDE SEQUENCE [LARGE SCALE GENOMIC DNA]</scope>
    <source>
        <strain evidence="7 8">YIM 133296</strain>
    </source>
</reference>
<comment type="pathway">
    <text evidence="1">Cofactor biosynthesis; adenosylcobalamin biosynthesis.</text>
</comment>
<dbReference type="Gene3D" id="3.40.50.150">
    <property type="entry name" value="Vaccinia Virus protein VP39"/>
    <property type="match status" value="1"/>
</dbReference>
<comment type="caution">
    <text evidence="7">The sequence shown here is derived from an EMBL/GenBank/DDBJ whole genome shotgun (WGS) entry which is preliminary data.</text>
</comment>
<dbReference type="InterPro" id="IPR014008">
    <property type="entry name" value="Cbl_synth_MTase_CbiT"/>
</dbReference>
<dbReference type="Pfam" id="PF00590">
    <property type="entry name" value="TP_methylase"/>
    <property type="match status" value="1"/>
</dbReference>
<keyword evidence="4" id="KW-0808">Transferase</keyword>
<dbReference type="CDD" id="cd11644">
    <property type="entry name" value="Precorrin-6Y-MT"/>
    <property type="match status" value="1"/>
</dbReference>
<dbReference type="InterPro" id="IPR012818">
    <property type="entry name" value="CbiE"/>
</dbReference>
<keyword evidence="2" id="KW-0169">Cobalamin biosynthesis</keyword>
<proteinExistence type="predicted"/>
<dbReference type="InterPro" id="IPR014777">
    <property type="entry name" value="4pyrrole_Mease_sub1"/>
</dbReference>